<gene>
    <name evidence="9" type="ORF">IZO911_LOCUS20850</name>
    <name evidence="10" type="ORF">KXQ929_LOCUS19388</name>
</gene>
<evidence type="ECO:0000256" key="3">
    <source>
        <dbReference type="ARBA" id="ARBA00023018"/>
    </source>
</evidence>
<dbReference type="SMART" id="SM00164">
    <property type="entry name" value="TBC"/>
    <property type="match status" value="1"/>
</dbReference>
<protein>
    <submittedName>
        <fullName evidence="9">Uncharacterized protein</fullName>
    </submittedName>
</protein>
<dbReference type="SMART" id="SM00584">
    <property type="entry name" value="TLDc"/>
    <property type="match status" value="1"/>
</dbReference>
<dbReference type="PANTHER" id="PTHR23354">
    <property type="entry name" value="NUCLEOLAR PROTEIN 7/ESTROGEN RECEPTOR COACTIVATOR-RELATED"/>
    <property type="match status" value="1"/>
</dbReference>
<evidence type="ECO:0000256" key="5">
    <source>
        <dbReference type="ARBA" id="ARBA00023329"/>
    </source>
</evidence>
<evidence type="ECO:0000313" key="9">
    <source>
        <dbReference type="EMBL" id="CAF1060521.1"/>
    </source>
</evidence>
<evidence type="ECO:0000256" key="2">
    <source>
        <dbReference type="ARBA" id="ARBA00004184"/>
    </source>
</evidence>
<dbReference type="EMBL" id="CAJOBB010001313">
    <property type="protein sequence ID" value="CAF3839529.1"/>
    <property type="molecule type" value="Genomic_DNA"/>
</dbReference>
<feature type="domain" description="TLDc" evidence="8">
    <location>
        <begin position="400"/>
        <end position="576"/>
    </location>
</feature>
<sequence>MSFPAITTLTSICEDTLNSTIFEKTELKPFNKQLINEEYLNKIPVNFDENVSLLNLKQLFRTTHLHIAHPLRSSLWINLLRQDQKYQQYKFQQAIERYPEDIRNMFGRRNDITVRLPSCIDLDHLPNYNLNRKGQHARTRILSVFAYYHPDITWAPLLAPLTALFLHYMTEIDAYESLLILTNNNYKIITQTEIQYQSLILAFRSLLRRHYRSTYDILMKYQQNILDNWLWILFEYLPLKYLVPIIDCLLIEDMKILIRFTIALLNFFVKYISKQHIKPKRRYSIFRRETFSRLSSSSSIKTNGTVNNDSRLIHFIQQLDIPIEQLFKQAFAIRHLRRKQIFRIIQIEEIKIKQERRLGRPLSLISDHNGSNSISTTAPIRSYNQQNSISIIMIREFDTTIASHSDFAYLWSLIPARLTEFQPERIYSSNIHGRRLRTLYDHVEFHEHCFIIIRNELEEIFGAFCSSQFSLRSKTRTWFGTGESFLFTLKPKRQVFKWIGYQKYSMGHTKPYEDYFIYADDERLQIGGSKEALDIGLCIQQDLNQGTTKQCDTYANKPLSTNEHFQIMEIEVFGFTS</sequence>
<dbReference type="PROSITE" id="PS51886">
    <property type="entry name" value="TLDC"/>
    <property type="match status" value="1"/>
</dbReference>
<keyword evidence="3" id="KW-0770">Synapse</keyword>
<comment type="subcellular location">
    <subcellularLocation>
        <location evidence="1">Cytoplasmic vesicle membrane</location>
    </subcellularLocation>
    <subcellularLocation>
        <location evidence="2">Endomembrane system</location>
        <topology evidence="2">Peripheral membrane protein</topology>
    </subcellularLocation>
    <subcellularLocation>
        <location evidence="6">Synapse</location>
    </subcellularLocation>
</comment>
<evidence type="ECO:0000259" key="7">
    <source>
        <dbReference type="PROSITE" id="PS50086"/>
    </source>
</evidence>
<evidence type="ECO:0000256" key="1">
    <source>
        <dbReference type="ARBA" id="ARBA00004156"/>
    </source>
</evidence>
<dbReference type="InterPro" id="IPR000195">
    <property type="entry name" value="Rab-GAP-TBC_dom"/>
</dbReference>
<keyword evidence="4" id="KW-0472">Membrane</keyword>
<dbReference type="Pfam" id="PF07534">
    <property type="entry name" value="TLD"/>
    <property type="match status" value="1"/>
</dbReference>
<dbReference type="InterPro" id="IPR006571">
    <property type="entry name" value="TLDc_dom"/>
</dbReference>
<evidence type="ECO:0000256" key="6">
    <source>
        <dbReference type="ARBA" id="ARBA00034103"/>
    </source>
</evidence>
<dbReference type="EMBL" id="CAJNOE010000219">
    <property type="protein sequence ID" value="CAF1060521.1"/>
    <property type="molecule type" value="Genomic_DNA"/>
</dbReference>
<dbReference type="Proteomes" id="UP000663868">
    <property type="component" value="Unassembled WGS sequence"/>
</dbReference>
<dbReference type="InterPro" id="IPR035969">
    <property type="entry name" value="Rab-GAP_TBC_sf"/>
</dbReference>
<dbReference type="AlphaFoldDB" id="A0A814L6F8"/>
<dbReference type="GO" id="GO:0045202">
    <property type="term" value="C:synapse"/>
    <property type="evidence" value="ECO:0007669"/>
    <property type="project" value="UniProtKB-SubCell"/>
</dbReference>
<dbReference type="Pfam" id="PF00566">
    <property type="entry name" value="RabGAP-TBC"/>
    <property type="match status" value="1"/>
</dbReference>
<dbReference type="PROSITE" id="PS50086">
    <property type="entry name" value="TBC_RABGAP"/>
    <property type="match status" value="1"/>
</dbReference>
<dbReference type="GO" id="GO:0030659">
    <property type="term" value="C:cytoplasmic vesicle membrane"/>
    <property type="evidence" value="ECO:0007669"/>
    <property type="project" value="UniProtKB-SubCell"/>
</dbReference>
<dbReference type="Gene3D" id="1.10.472.80">
    <property type="entry name" value="Ypt/Rab-GAP domain of gyp1p, domain 3"/>
    <property type="match status" value="1"/>
</dbReference>
<proteinExistence type="predicted"/>
<name>A0A814L6F8_9BILA</name>
<accession>A0A814L6F8</accession>
<organism evidence="9 11">
    <name type="scientific">Adineta steineri</name>
    <dbReference type="NCBI Taxonomy" id="433720"/>
    <lineage>
        <taxon>Eukaryota</taxon>
        <taxon>Metazoa</taxon>
        <taxon>Spiralia</taxon>
        <taxon>Gnathifera</taxon>
        <taxon>Rotifera</taxon>
        <taxon>Eurotatoria</taxon>
        <taxon>Bdelloidea</taxon>
        <taxon>Adinetida</taxon>
        <taxon>Adinetidae</taxon>
        <taxon>Adineta</taxon>
    </lineage>
</organism>
<comment type="caution">
    <text evidence="9">The sequence shown here is derived from an EMBL/GenBank/DDBJ whole genome shotgun (WGS) entry which is preliminary data.</text>
</comment>
<evidence type="ECO:0000313" key="11">
    <source>
        <dbReference type="Proteomes" id="UP000663860"/>
    </source>
</evidence>
<dbReference type="GO" id="GO:0012505">
    <property type="term" value="C:endomembrane system"/>
    <property type="evidence" value="ECO:0007669"/>
    <property type="project" value="UniProtKB-SubCell"/>
</dbReference>
<reference evidence="9" key="1">
    <citation type="submission" date="2021-02" db="EMBL/GenBank/DDBJ databases">
        <authorList>
            <person name="Nowell W R."/>
        </authorList>
    </citation>
    <scope>NUCLEOTIDE SEQUENCE</scope>
</reference>
<evidence type="ECO:0000259" key="8">
    <source>
        <dbReference type="PROSITE" id="PS51886"/>
    </source>
</evidence>
<keyword evidence="5" id="KW-0968">Cytoplasmic vesicle</keyword>
<evidence type="ECO:0000313" key="10">
    <source>
        <dbReference type="EMBL" id="CAF3839529.1"/>
    </source>
</evidence>
<feature type="domain" description="Rab-GAP TBC" evidence="7">
    <location>
        <begin position="66"/>
        <end position="253"/>
    </location>
</feature>
<dbReference type="Proteomes" id="UP000663860">
    <property type="component" value="Unassembled WGS sequence"/>
</dbReference>
<evidence type="ECO:0000256" key="4">
    <source>
        <dbReference type="ARBA" id="ARBA00023136"/>
    </source>
</evidence>
<dbReference type="SUPFAM" id="SSF47923">
    <property type="entry name" value="Ypt/Rab-GAP domain of gyp1p"/>
    <property type="match status" value="1"/>
</dbReference>
<dbReference type="PANTHER" id="PTHR23354:SF122">
    <property type="entry name" value="GTPASE-ACTIVATING PROTEIN SKYWALKER"/>
    <property type="match status" value="1"/>
</dbReference>